<dbReference type="OrthoDB" id="1898716at2759"/>
<proteinExistence type="predicted"/>
<feature type="coiled-coil region" evidence="6">
    <location>
        <begin position="102"/>
        <end position="136"/>
    </location>
</feature>
<gene>
    <name evidence="10" type="primary">LOC109721274</name>
</gene>
<keyword evidence="3" id="KW-0238">DNA-binding</keyword>
<dbReference type="GO" id="GO:0045944">
    <property type="term" value="P:positive regulation of transcription by RNA polymerase II"/>
    <property type="evidence" value="ECO:0007669"/>
    <property type="project" value="InterPro"/>
</dbReference>
<dbReference type="PRINTS" id="PR00404">
    <property type="entry name" value="MADSDOMAIN"/>
</dbReference>
<evidence type="ECO:0000259" key="8">
    <source>
        <dbReference type="PROSITE" id="PS50066"/>
    </source>
</evidence>
<dbReference type="InterPro" id="IPR002100">
    <property type="entry name" value="TF_MADSbox"/>
</dbReference>
<keyword evidence="6" id="KW-0175">Coiled coil</keyword>
<dbReference type="InterPro" id="IPR036879">
    <property type="entry name" value="TF_MADSbox_sf"/>
</dbReference>
<reference evidence="9" key="1">
    <citation type="journal article" date="2015" name="Nat. Genet.">
        <title>The pineapple genome and the evolution of CAM photosynthesis.</title>
        <authorList>
            <person name="Ming R."/>
            <person name="VanBuren R."/>
            <person name="Wai C.M."/>
            <person name="Tang H."/>
            <person name="Schatz M.C."/>
            <person name="Bowers J.E."/>
            <person name="Lyons E."/>
            <person name="Wang M.L."/>
            <person name="Chen J."/>
            <person name="Biggers E."/>
            <person name="Zhang J."/>
            <person name="Huang L."/>
            <person name="Zhang L."/>
            <person name="Miao W."/>
            <person name="Zhang J."/>
            <person name="Ye Z."/>
            <person name="Miao C."/>
            <person name="Lin Z."/>
            <person name="Wang H."/>
            <person name="Zhou H."/>
            <person name="Yim W.C."/>
            <person name="Priest H.D."/>
            <person name="Zheng C."/>
            <person name="Woodhouse M."/>
            <person name="Edger P.P."/>
            <person name="Guyot R."/>
            <person name="Guo H.B."/>
            <person name="Guo H."/>
            <person name="Zheng G."/>
            <person name="Singh R."/>
            <person name="Sharma A."/>
            <person name="Min X."/>
            <person name="Zheng Y."/>
            <person name="Lee H."/>
            <person name="Gurtowski J."/>
            <person name="Sedlazeck F.J."/>
            <person name="Harkess A."/>
            <person name="McKain M.R."/>
            <person name="Liao Z."/>
            <person name="Fang J."/>
            <person name="Liu J."/>
            <person name="Zhang X."/>
            <person name="Zhang Q."/>
            <person name="Hu W."/>
            <person name="Qin Y."/>
            <person name="Wang K."/>
            <person name="Chen L.Y."/>
            <person name="Shirley N."/>
            <person name="Lin Y.R."/>
            <person name="Liu L.Y."/>
            <person name="Hernandez A.G."/>
            <person name="Wright C.L."/>
            <person name="Bulone V."/>
            <person name="Tuskan G.A."/>
            <person name="Heath K."/>
            <person name="Zee F."/>
            <person name="Moore P.H."/>
            <person name="Sunkar R."/>
            <person name="Leebens-Mack J.H."/>
            <person name="Mockler T."/>
            <person name="Bennetzen J.L."/>
            <person name="Freeling M."/>
            <person name="Sankoff D."/>
            <person name="Paterson A.H."/>
            <person name="Zhu X."/>
            <person name="Yang X."/>
            <person name="Smith J.A."/>
            <person name="Cushman J.C."/>
            <person name="Paull R.E."/>
            <person name="Yu Q."/>
        </authorList>
    </citation>
    <scope>NUCLEOTIDE SEQUENCE [LARGE SCALE GENOMIC DNA]</scope>
    <source>
        <strain evidence="9">cv. F153</strain>
    </source>
</reference>
<dbReference type="Proteomes" id="UP000515123">
    <property type="component" value="Linkage group 15"/>
</dbReference>
<keyword evidence="2" id="KW-0805">Transcription regulation</keyword>
<dbReference type="GO" id="GO:0000981">
    <property type="term" value="F:DNA-binding transcription factor activity, RNA polymerase II-specific"/>
    <property type="evidence" value="ECO:0007669"/>
    <property type="project" value="InterPro"/>
</dbReference>
<dbReference type="GO" id="GO:0005634">
    <property type="term" value="C:nucleus"/>
    <property type="evidence" value="ECO:0007669"/>
    <property type="project" value="UniProtKB-SubCell"/>
</dbReference>
<evidence type="ECO:0000256" key="5">
    <source>
        <dbReference type="ARBA" id="ARBA00023242"/>
    </source>
</evidence>
<dbReference type="AlphaFoldDB" id="A0A6P5G7U5"/>
<sequence>MGRKKIPIAKIKDVARLHVTYSKRKYGLIKKIYEISLLADVDVAFISFSQAGRLASFSRAKRVEGVFEQYTKSPAFEEKHSSEEQERILRVLDVMRTQNEANVSDDAEIKALQEEVQMKEEELKEAKASLKKFEIDNAASITSIYAIKARELILINLLQRLSDKKKFLNQTPPQLDEASNNESYHTRNQTRNYENEAPQIANPSDINSIQQRESNLHEQRPLSQPINNASTPNLPQPVPQEGDMDANQAQQMVPTEDEWSAYFGEMEDFQSFLDNFDF</sequence>
<dbReference type="GO" id="GO:0000978">
    <property type="term" value="F:RNA polymerase II cis-regulatory region sequence-specific DNA binding"/>
    <property type="evidence" value="ECO:0007669"/>
    <property type="project" value="TreeGrafter"/>
</dbReference>
<dbReference type="Pfam" id="PF00319">
    <property type="entry name" value="SRF-TF"/>
    <property type="match status" value="1"/>
</dbReference>
<dbReference type="SUPFAM" id="SSF55455">
    <property type="entry name" value="SRF-like"/>
    <property type="match status" value="1"/>
</dbReference>
<evidence type="ECO:0000256" key="7">
    <source>
        <dbReference type="SAM" id="MobiDB-lite"/>
    </source>
</evidence>
<dbReference type="GeneID" id="109721274"/>
<evidence type="ECO:0000256" key="2">
    <source>
        <dbReference type="ARBA" id="ARBA00023015"/>
    </source>
</evidence>
<name>A0A6P5G7U5_ANACO</name>
<evidence type="ECO:0000256" key="6">
    <source>
        <dbReference type="SAM" id="Coils"/>
    </source>
</evidence>
<dbReference type="PANTHER" id="PTHR11945:SF534">
    <property type="entry name" value="MYOCYTE-SPECIFIC ENHANCER FACTOR 2"/>
    <property type="match status" value="1"/>
</dbReference>
<keyword evidence="9" id="KW-1185">Reference proteome</keyword>
<dbReference type="CDD" id="cd00266">
    <property type="entry name" value="MADS_SRF_like"/>
    <property type="match status" value="1"/>
</dbReference>
<comment type="subcellular location">
    <subcellularLocation>
        <location evidence="1">Nucleus</location>
    </subcellularLocation>
</comment>
<evidence type="ECO:0000256" key="3">
    <source>
        <dbReference type="ARBA" id="ARBA00023125"/>
    </source>
</evidence>
<evidence type="ECO:0000313" key="10">
    <source>
        <dbReference type="RefSeq" id="XP_020104369.1"/>
    </source>
</evidence>
<dbReference type="InterPro" id="IPR033897">
    <property type="entry name" value="SRF-like_MADS-box"/>
</dbReference>
<dbReference type="Gene3D" id="3.40.1810.10">
    <property type="entry name" value="Transcription factor, MADS-box"/>
    <property type="match status" value="1"/>
</dbReference>
<accession>A0A6P5G7U5</accession>
<feature type="region of interest" description="Disordered" evidence="7">
    <location>
        <begin position="210"/>
        <end position="252"/>
    </location>
</feature>
<dbReference type="GO" id="GO:0046983">
    <property type="term" value="F:protein dimerization activity"/>
    <property type="evidence" value="ECO:0007669"/>
    <property type="project" value="InterPro"/>
</dbReference>
<evidence type="ECO:0000256" key="1">
    <source>
        <dbReference type="ARBA" id="ARBA00004123"/>
    </source>
</evidence>
<dbReference type="SMART" id="SM00432">
    <property type="entry name" value="MADS"/>
    <property type="match status" value="1"/>
</dbReference>
<dbReference type="PROSITE" id="PS50066">
    <property type="entry name" value="MADS_BOX_2"/>
    <property type="match status" value="1"/>
</dbReference>
<feature type="compositionally biased region" description="Polar residues" evidence="7">
    <location>
        <begin position="221"/>
        <end position="233"/>
    </location>
</feature>
<dbReference type="RefSeq" id="XP_020104369.1">
    <property type="nucleotide sequence ID" value="XM_020248780.1"/>
</dbReference>
<organism evidence="9 10">
    <name type="scientific">Ananas comosus</name>
    <name type="common">Pineapple</name>
    <name type="synonym">Ananas ananas</name>
    <dbReference type="NCBI Taxonomy" id="4615"/>
    <lineage>
        <taxon>Eukaryota</taxon>
        <taxon>Viridiplantae</taxon>
        <taxon>Streptophyta</taxon>
        <taxon>Embryophyta</taxon>
        <taxon>Tracheophyta</taxon>
        <taxon>Spermatophyta</taxon>
        <taxon>Magnoliopsida</taxon>
        <taxon>Liliopsida</taxon>
        <taxon>Poales</taxon>
        <taxon>Bromeliaceae</taxon>
        <taxon>Bromelioideae</taxon>
        <taxon>Ananas</taxon>
    </lineage>
</organism>
<protein>
    <submittedName>
        <fullName evidence="10">MADS-box protein AGL71-like isoform X1</fullName>
    </submittedName>
</protein>
<keyword evidence="5" id="KW-0539">Nucleus</keyword>
<dbReference type="PANTHER" id="PTHR11945">
    <property type="entry name" value="MADS BOX PROTEIN"/>
    <property type="match status" value="1"/>
</dbReference>
<feature type="domain" description="MADS-box" evidence="8">
    <location>
        <begin position="1"/>
        <end position="61"/>
    </location>
</feature>
<reference evidence="10" key="2">
    <citation type="submission" date="2025-08" db="UniProtKB">
        <authorList>
            <consortium name="RefSeq"/>
        </authorList>
    </citation>
    <scope>IDENTIFICATION</scope>
    <source>
        <tissue evidence="10">Leaf</tissue>
    </source>
</reference>
<keyword evidence="4" id="KW-0804">Transcription</keyword>
<evidence type="ECO:0000313" key="9">
    <source>
        <dbReference type="Proteomes" id="UP000515123"/>
    </source>
</evidence>
<evidence type="ECO:0000256" key="4">
    <source>
        <dbReference type="ARBA" id="ARBA00023163"/>
    </source>
</evidence>